<accession>A0A813IIM7</accession>
<evidence type="ECO:0000256" key="5">
    <source>
        <dbReference type="ARBA" id="ARBA00022692"/>
    </source>
</evidence>
<feature type="non-terminal residue" evidence="10">
    <location>
        <position position="113"/>
    </location>
</feature>
<evidence type="ECO:0000313" key="11">
    <source>
        <dbReference type="Proteomes" id="UP000626109"/>
    </source>
</evidence>
<dbReference type="GO" id="GO:0000030">
    <property type="term" value="F:mannosyltransferase activity"/>
    <property type="evidence" value="ECO:0007669"/>
    <property type="project" value="InterPro"/>
</dbReference>
<keyword evidence="6" id="KW-0256">Endoplasmic reticulum</keyword>
<dbReference type="AlphaFoldDB" id="A0A813IIM7"/>
<feature type="non-terminal residue" evidence="10">
    <location>
        <position position="1"/>
    </location>
</feature>
<dbReference type="InterPro" id="IPR026051">
    <property type="entry name" value="ALG1-like"/>
</dbReference>
<dbReference type="EMBL" id="CAJNNW010008767">
    <property type="protein sequence ID" value="CAE8650342.1"/>
    <property type="molecule type" value="Genomic_DNA"/>
</dbReference>
<gene>
    <name evidence="10" type="ORF">PGLA2088_LOCUS8194</name>
</gene>
<evidence type="ECO:0008006" key="12">
    <source>
        <dbReference type="Google" id="ProtNLM"/>
    </source>
</evidence>
<keyword evidence="7 9" id="KW-1133">Transmembrane helix</keyword>
<reference evidence="10" key="1">
    <citation type="submission" date="2021-02" db="EMBL/GenBank/DDBJ databases">
        <authorList>
            <person name="Dougan E. K."/>
            <person name="Rhodes N."/>
            <person name="Thang M."/>
            <person name="Chan C."/>
        </authorList>
    </citation>
    <scope>NUCLEOTIDE SEQUENCE</scope>
</reference>
<organism evidence="10 11">
    <name type="scientific">Polarella glacialis</name>
    <name type="common">Dinoflagellate</name>
    <dbReference type="NCBI Taxonomy" id="89957"/>
    <lineage>
        <taxon>Eukaryota</taxon>
        <taxon>Sar</taxon>
        <taxon>Alveolata</taxon>
        <taxon>Dinophyceae</taxon>
        <taxon>Suessiales</taxon>
        <taxon>Suessiaceae</taxon>
        <taxon>Polarella</taxon>
    </lineage>
</organism>
<dbReference type="GO" id="GO:0005789">
    <property type="term" value="C:endoplasmic reticulum membrane"/>
    <property type="evidence" value="ECO:0007669"/>
    <property type="project" value="UniProtKB-SubCell"/>
</dbReference>
<keyword evidence="8 9" id="KW-0472">Membrane</keyword>
<name>A0A813IIM7_POLGL</name>
<keyword evidence="4" id="KW-0808">Transferase</keyword>
<evidence type="ECO:0000313" key="10">
    <source>
        <dbReference type="EMBL" id="CAE8650342.1"/>
    </source>
</evidence>
<proteinExistence type="predicted"/>
<evidence type="ECO:0000256" key="7">
    <source>
        <dbReference type="ARBA" id="ARBA00022989"/>
    </source>
</evidence>
<protein>
    <recommendedName>
        <fullName evidence="12">Chitobiosyldiphosphodolichol beta-mannosyltransferase</fullName>
    </recommendedName>
</protein>
<evidence type="ECO:0000256" key="4">
    <source>
        <dbReference type="ARBA" id="ARBA00022679"/>
    </source>
</evidence>
<evidence type="ECO:0000256" key="6">
    <source>
        <dbReference type="ARBA" id="ARBA00022824"/>
    </source>
</evidence>
<comment type="subcellular location">
    <subcellularLocation>
        <location evidence="1">Endoplasmic reticulum membrane</location>
        <topology evidence="1">Single-pass membrane protein</topology>
    </subcellularLocation>
</comment>
<evidence type="ECO:0000256" key="2">
    <source>
        <dbReference type="ARBA" id="ARBA00004922"/>
    </source>
</evidence>
<dbReference type="PANTHER" id="PTHR13036:SF0">
    <property type="entry name" value="CHITOBIOSYLDIPHOSPHODOLICHOL BETA-MANNOSYLTRANSFERASE"/>
    <property type="match status" value="1"/>
</dbReference>
<comment type="caution">
    <text evidence="10">The sequence shown here is derived from an EMBL/GenBank/DDBJ whole genome shotgun (WGS) entry which is preliminary data.</text>
</comment>
<dbReference type="PANTHER" id="PTHR13036">
    <property type="entry name" value="BETA1,4 MANNOSYLTRANSFERASE"/>
    <property type="match status" value="1"/>
</dbReference>
<keyword evidence="5 9" id="KW-0812">Transmembrane</keyword>
<dbReference type="Proteomes" id="UP000626109">
    <property type="component" value="Unassembled WGS sequence"/>
</dbReference>
<sequence>LLVHALQTLAFTGLTLLALSIFVAFGYCRLLRSNEDKGQRNVTVLVLGDIGRSPRMQYHALSLARHGCSVSLVGYPGAQPMNDIMSNPRIRLWHIMPLELPQRIPFTLRAILK</sequence>
<evidence type="ECO:0000256" key="1">
    <source>
        <dbReference type="ARBA" id="ARBA00004389"/>
    </source>
</evidence>
<evidence type="ECO:0000256" key="8">
    <source>
        <dbReference type="ARBA" id="ARBA00023136"/>
    </source>
</evidence>
<evidence type="ECO:0000256" key="3">
    <source>
        <dbReference type="ARBA" id="ARBA00022676"/>
    </source>
</evidence>
<keyword evidence="3" id="KW-0328">Glycosyltransferase</keyword>
<evidence type="ECO:0000256" key="9">
    <source>
        <dbReference type="SAM" id="Phobius"/>
    </source>
</evidence>
<comment type="pathway">
    <text evidence="2">Protein modification; protein glycosylation.</text>
</comment>
<feature type="transmembrane region" description="Helical" evidence="9">
    <location>
        <begin position="6"/>
        <end position="30"/>
    </location>
</feature>